<dbReference type="Proteomes" id="UP000231912">
    <property type="component" value="Unassembled WGS sequence"/>
</dbReference>
<dbReference type="SUPFAM" id="SSF55961">
    <property type="entry name" value="Bet v1-like"/>
    <property type="match status" value="1"/>
</dbReference>
<accession>A0A2M9Z8Q8</accession>
<name>A0A2M9Z8Q8_9LEPT</name>
<evidence type="ECO:0000256" key="1">
    <source>
        <dbReference type="ARBA" id="ARBA00006817"/>
    </source>
</evidence>
<dbReference type="InterPro" id="IPR013538">
    <property type="entry name" value="ASHA1/2-like_C"/>
</dbReference>
<dbReference type="Gene3D" id="3.30.530.20">
    <property type="match status" value="1"/>
</dbReference>
<organism evidence="3 4">
    <name type="scientific">Leptospira wolffii</name>
    <dbReference type="NCBI Taxonomy" id="409998"/>
    <lineage>
        <taxon>Bacteria</taxon>
        <taxon>Pseudomonadati</taxon>
        <taxon>Spirochaetota</taxon>
        <taxon>Spirochaetia</taxon>
        <taxon>Leptospirales</taxon>
        <taxon>Leptospiraceae</taxon>
        <taxon>Leptospira</taxon>
    </lineage>
</organism>
<comment type="similarity">
    <text evidence="1">Belongs to the AHA1 family.</text>
</comment>
<sequence length="182" mass="21138">MKNLSINKNYGTFVSDSEVRFERLLPGPIQTVWEYLTDSEKRGTWLAKGNMEMRVGGKVELNFLHSSLSDEKTYPDRFKAMENGISGEETIIEIDPPRFLSFTWYPDSEVSFELIEKGEDVLLTVRHHKLKKDNDKLLVSAGWHSHLDILVSKLYKETVPKFWQSFLKYESEYEKALKVAGK</sequence>
<comment type="caution">
    <text evidence="3">The sequence shown here is derived from an EMBL/GenBank/DDBJ whole genome shotgun (WGS) entry which is preliminary data.</text>
</comment>
<evidence type="ECO:0000313" key="3">
    <source>
        <dbReference type="EMBL" id="PJZ64799.1"/>
    </source>
</evidence>
<reference evidence="3 4" key="1">
    <citation type="submission" date="2017-07" db="EMBL/GenBank/DDBJ databases">
        <title>Leptospira spp. isolated from tropical soils.</title>
        <authorList>
            <person name="Thibeaux R."/>
            <person name="Iraola G."/>
            <person name="Ferres I."/>
            <person name="Bierque E."/>
            <person name="Girault D."/>
            <person name="Soupe-Gilbert M.-E."/>
            <person name="Picardeau M."/>
            <person name="Goarant C."/>
        </authorList>
    </citation>
    <scope>NUCLEOTIDE SEQUENCE [LARGE SCALE GENOMIC DNA]</scope>
    <source>
        <strain evidence="3 4">FH2-C-A2</strain>
    </source>
</reference>
<evidence type="ECO:0000259" key="2">
    <source>
        <dbReference type="Pfam" id="PF08327"/>
    </source>
</evidence>
<protein>
    <submittedName>
        <fullName evidence="3">ATPase</fullName>
    </submittedName>
</protein>
<dbReference type="Pfam" id="PF08327">
    <property type="entry name" value="AHSA1"/>
    <property type="match status" value="1"/>
</dbReference>
<evidence type="ECO:0000313" key="4">
    <source>
        <dbReference type="Proteomes" id="UP000231912"/>
    </source>
</evidence>
<dbReference type="EMBL" id="NPDT01000008">
    <property type="protein sequence ID" value="PJZ64799.1"/>
    <property type="molecule type" value="Genomic_DNA"/>
</dbReference>
<dbReference type="InterPro" id="IPR023393">
    <property type="entry name" value="START-like_dom_sf"/>
</dbReference>
<gene>
    <name evidence="3" type="ORF">CH371_16930</name>
</gene>
<dbReference type="AlphaFoldDB" id="A0A2M9Z8Q8"/>
<proteinExistence type="inferred from homology"/>
<dbReference type="RefSeq" id="WP_100759931.1">
    <property type="nucleotide sequence ID" value="NZ_NPDT01000008.1"/>
</dbReference>
<feature type="domain" description="Activator of Hsp90 ATPase homologue 1/2-like C-terminal" evidence="2">
    <location>
        <begin position="28"/>
        <end position="152"/>
    </location>
</feature>
<dbReference type="CDD" id="cd08899">
    <property type="entry name" value="SRPBCC_CalC_Aha1-like_6"/>
    <property type="match status" value="1"/>
</dbReference>